<evidence type="ECO:0000313" key="2">
    <source>
        <dbReference type="Proteomes" id="UP000316759"/>
    </source>
</evidence>
<organism evidence="1 2">
    <name type="scientific">Fasciola gigantica</name>
    <name type="common">Giant liver fluke</name>
    <dbReference type="NCBI Taxonomy" id="46835"/>
    <lineage>
        <taxon>Eukaryota</taxon>
        <taxon>Metazoa</taxon>
        <taxon>Spiralia</taxon>
        <taxon>Lophotrochozoa</taxon>
        <taxon>Platyhelminthes</taxon>
        <taxon>Trematoda</taxon>
        <taxon>Digenea</taxon>
        <taxon>Plagiorchiida</taxon>
        <taxon>Echinostomata</taxon>
        <taxon>Echinostomatoidea</taxon>
        <taxon>Fasciolidae</taxon>
        <taxon>Fasciola</taxon>
    </lineage>
</organism>
<evidence type="ECO:0000313" key="1">
    <source>
        <dbReference type="EMBL" id="TPP65057.1"/>
    </source>
</evidence>
<protein>
    <submittedName>
        <fullName evidence="1">Uncharacterized protein</fullName>
    </submittedName>
</protein>
<dbReference type="EMBL" id="SUNJ01003682">
    <property type="protein sequence ID" value="TPP65057.1"/>
    <property type="molecule type" value="Genomic_DNA"/>
</dbReference>
<gene>
    <name evidence="1" type="ORF">FGIG_03868</name>
</gene>
<name>A0A504Z3H7_FASGI</name>
<keyword evidence="2" id="KW-1185">Reference proteome</keyword>
<reference evidence="1 2" key="1">
    <citation type="submission" date="2019-04" db="EMBL/GenBank/DDBJ databases">
        <title>Annotation for the trematode Fasciola gigantica.</title>
        <authorList>
            <person name="Choi Y.-J."/>
        </authorList>
    </citation>
    <scope>NUCLEOTIDE SEQUENCE [LARGE SCALE GENOMIC DNA]</scope>
    <source>
        <strain evidence="1">Uganda_cow_1</strain>
    </source>
</reference>
<accession>A0A504Z3H7</accession>
<dbReference type="Proteomes" id="UP000316759">
    <property type="component" value="Unassembled WGS sequence"/>
</dbReference>
<comment type="caution">
    <text evidence="1">The sequence shown here is derived from an EMBL/GenBank/DDBJ whole genome shotgun (WGS) entry which is preliminary data.</text>
</comment>
<dbReference type="OrthoDB" id="6254905at2759"/>
<proteinExistence type="predicted"/>
<dbReference type="AlphaFoldDB" id="A0A504Z3H7"/>
<sequence>MAIRATTERVQPTPIHFPGFCVHGIVLVIISPLEWRQRSDNIRITLDHFIRDQLLSTCSTQSVPQFYFAGSMTTTPFESDLAGIDRNPELPHPQQNIMVIHFPEENELLFPEHELTNLPGTDDSQLDPSKMSQLRVKVEFNIDTNSNDFANEVDEERKTSVTCSELQLYRLKCCLRAYVFEFQNGSHSDGPLLQVSRFLWRKASVQLSPPPTPIDDPWVEYAKPSLDEQLLKRSTNHDPFCIYVDQLRFMPDNCTVFKVTGRLLNTGFDSDLLDLLALPEMVWGLKTSPSSFGLRRDPTAGSNVRSPLFVSDQRSIVNLTGQNQLANSSLLFLRVYTILKTNMKPCIVGNAILRVFDDKEPISMPLYRGRSYQSIDCKPTALEWRIYRLFQSDTDDSLTFRRMVRDLLTRENNSDKRISLNQSAQLNQEYMRRFVLQRLSPIRTLGNISVPTQMRSIFPFQYRVKAGFQIHLYQATGLPVSRGDFVFGLGKVIRGELTKRMSPNKLYAYGTDDDLLFSLGMNLHLPMSNPQWNETASIPDGNIILQLKDGNFWEEHEMLAGTDIPMNDGFQPDEENFTEPIIGSPVKAYGASLVELAAHRKKTDGTWLPGSSEQEAAEKLLDEIHGLITSELKKIRTREEYKPLFLSSS</sequence>